<keyword evidence="7" id="KW-0243">Dynein</keyword>
<dbReference type="GO" id="GO:0005524">
    <property type="term" value="F:ATP binding"/>
    <property type="evidence" value="ECO:0007669"/>
    <property type="project" value="UniProtKB-KW"/>
</dbReference>
<comment type="subcellular location">
    <subcellularLocation>
        <location evidence="1">Cytoplasm</location>
        <location evidence="1">Cytoskeleton</location>
        <location evidence="1">Cilium axoneme</location>
    </subcellularLocation>
</comment>
<dbReference type="GO" id="GO:0005930">
    <property type="term" value="C:axoneme"/>
    <property type="evidence" value="ECO:0007669"/>
    <property type="project" value="UniProtKB-SubCell"/>
</dbReference>
<keyword evidence="3" id="KW-0963">Cytoplasm</keyword>
<dbReference type="GO" id="GO:0005874">
    <property type="term" value="C:microtubule"/>
    <property type="evidence" value="ECO:0007669"/>
    <property type="project" value="UniProtKB-KW"/>
</dbReference>
<organism evidence="15 16">
    <name type="scientific">Engystomops pustulosus</name>
    <name type="common">Tungara frog</name>
    <name type="synonym">Physalaemus pustulosus</name>
    <dbReference type="NCBI Taxonomy" id="76066"/>
    <lineage>
        <taxon>Eukaryota</taxon>
        <taxon>Metazoa</taxon>
        <taxon>Chordata</taxon>
        <taxon>Craniata</taxon>
        <taxon>Vertebrata</taxon>
        <taxon>Euteleostomi</taxon>
        <taxon>Amphibia</taxon>
        <taxon>Batrachia</taxon>
        <taxon>Anura</taxon>
        <taxon>Neobatrachia</taxon>
        <taxon>Hyloidea</taxon>
        <taxon>Leptodactylidae</taxon>
        <taxon>Leiuperinae</taxon>
        <taxon>Engystomops</taxon>
    </lineage>
</organism>
<keyword evidence="10" id="KW-0505">Motor protein</keyword>
<keyword evidence="9" id="KW-0969">Cilium</keyword>
<dbReference type="GO" id="GO:0045505">
    <property type="term" value="F:dynein intermediate chain binding"/>
    <property type="evidence" value="ECO:0007669"/>
    <property type="project" value="InterPro"/>
</dbReference>
<evidence type="ECO:0000256" key="6">
    <source>
        <dbReference type="ARBA" id="ARBA00022840"/>
    </source>
</evidence>
<dbReference type="Gene3D" id="1.20.140.100">
    <property type="entry name" value="Dynein heavy chain, N-terminal domain 2"/>
    <property type="match status" value="1"/>
</dbReference>
<dbReference type="PANTHER" id="PTHR46961:SF8">
    <property type="entry name" value="DYNEIN AXONEMAL HEAVY CHAIN 7"/>
    <property type="match status" value="1"/>
</dbReference>
<reference evidence="15" key="1">
    <citation type="thesis" date="2020" institute="ProQuest LLC" country="789 East Eisenhower Parkway, Ann Arbor, MI, USA">
        <title>Comparative Genomics and Chromosome Evolution.</title>
        <authorList>
            <person name="Mudd A.B."/>
        </authorList>
    </citation>
    <scope>NUCLEOTIDE SEQUENCE</scope>
    <source>
        <strain evidence="15">237g6f4</strain>
        <tissue evidence="15">Blood</tissue>
    </source>
</reference>
<name>A0AAV6YTM7_ENGPU</name>
<dbReference type="GO" id="GO:0030286">
    <property type="term" value="C:dynein complex"/>
    <property type="evidence" value="ECO:0007669"/>
    <property type="project" value="UniProtKB-KW"/>
</dbReference>
<dbReference type="FunFam" id="3.20.180.20:FF:000003">
    <property type="entry name" value="Dynein heavy chain 12, axonemal"/>
    <property type="match status" value="1"/>
</dbReference>
<keyword evidence="11" id="KW-0206">Cytoskeleton</keyword>
<dbReference type="Pfam" id="PF08393">
    <property type="entry name" value="DHC_N2"/>
    <property type="match status" value="1"/>
</dbReference>
<dbReference type="FunFam" id="1.20.140.100:FF:000006">
    <property type="entry name" value="dynein heavy chain 2, axonemal"/>
    <property type="match status" value="1"/>
</dbReference>
<keyword evidence="8" id="KW-0175">Coiled coil</keyword>
<dbReference type="InterPro" id="IPR042228">
    <property type="entry name" value="Dynein_linker_3"/>
</dbReference>
<evidence type="ECO:0000256" key="10">
    <source>
        <dbReference type="ARBA" id="ARBA00023175"/>
    </source>
</evidence>
<evidence type="ECO:0000313" key="15">
    <source>
        <dbReference type="EMBL" id="KAG8540041.1"/>
    </source>
</evidence>
<dbReference type="GO" id="GO:0051959">
    <property type="term" value="F:dynein light intermediate chain binding"/>
    <property type="evidence" value="ECO:0007669"/>
    <property type="project" value="InterPro"/>
</dbReference>
<evidence type="ECO:0000256" key="12">
    <source>
        <dbReference type="ARBA" id="ARBA00023273"/>
    </source>
</evidence>
<dbReference type="FunFam" id="1.10.287.2620:FF:000002">
    <property type="entry name" value="Dynein heavy chain 2, axonemal"/>
    <property type="match status" value="1"/>
</dbReference>
<feature type="domain" description="Dynein heavy chain linker" evidence="13">
    <location>
        <begin position="166"/>
        <end position="573"/>
    </location>
</feature>
<dbReference type="Proteomes" id="UP000824782">
    <property type="component" value="Unassembled WGS sequence"/>
</dbReference>
<dbReference type="InterPro" id="IPR013602">
    <property type="entry name" value="Dynein_heavy_linker"/>
</dbReference>
<evidence type="ECO:0000256" key="7">
    <source>
        <dbReference type="ARBA" id="ARBA00023017"/>
    </source>
</evidence>
<evidence type="ECO:0008006" key="17">
    <source>
        <dbReference type="Google" id="ProtNLM"/>
    </source>
</evidence>
<dbReference type="InterPro" id="IPR056759">
    <property type="entry name" value="DYH2-5-8_CC"/>
</dbReference>
<evidence type="ECO:0000259" key="14">
    <source>
        <dbReference type="Pfam" id="PF25007"/>
    </source>
</evidence>
<evidence type="ECO:0000256" key="8">
    <source>
        <dbReference type="ARBA" id="ARBA00023054"/>
    </source>
</evidence>
<keyword evidence="12" id="KW-0966">Cell projection</keyword>
<evidence type="ECO:0000259" key="13">
    <source>
        <dbReference type="Pfam" id="PF08393"/>
    </source>
</evidence>
<gene>
    <name evidence="15" type="ORF">GDO81_019936</name>
</gene>
<dbReference type="GO" id="GO:0007018">
    <property type="term" value="P:microtubule-based movement"/>
    <property type="evidence" value="ECO:0007669"/>
    <property type="project" value="InterPro"/>
</dbReference>
<evidence type="ECO:0000256" key="9">
    <source>
        <dbReference type="ARBA" id="ARBA00023069"/>
    </source>
</evidence>
<evidence type="ECO:0000256" key="11">
    <source>
        <dbReference type="ARBA" id="ARBA00023212"/>
    </source>
</evidence>
<dbReference type="InterPro" id="IPR026983">
    <property type="entry name" value="DHC"/>
</dbReference>
<dbReference type="AlphaFoldDB" id="A0AAV6YTM7"/>
<proteinExistence type="inferred from homology"/>
<keyword evidence="16" id="KW-1185">Reference proteome</keyword>
<evidence type="ECO:0000256" key="5">
    <source>
        <dbReference type="ARBA" id="ARBA00022741"/>
    </source>
</evidence>
<dbReference type="PANTHER" id="PTHR46961">
    <property type="entry name" value="DYNEIN HEAVY CHAIN 1, AXONEMAL-LIKE PROTEIN"/>
    <property type="match status" value="1"/>
</dbReference>
<dbReference type="Pfam" id="PF25007">
    <property type="entry name" value="DYH2-5-8_CC"/>
    <property type="match status" value="1"/>
</dbReference>
<evidence type="ECO:0000256" key="1">
    <source>
        <dbReference type="ARBA" id="ARBA00004430"/>
    </source>
</evidence>
<comment type="similarity">
    <text evidence="2">Belongs to the dynein heavy chain family.</text>
</comment>
<dbReference type="Gene3D" id="1.20.58.1120">
    <property type="match status" value="1"/>
</dbReference>
<sequence length="729" mass="84947">MVLLHSVVKPPQTLEELSQSLTLYDTLQNNLSKTEAQIMPIHDQFEILKKYEVVVEESVLQTLDSLNKAWLSFQQSLIDSESMLKKSKEKFKTSLIHTAEEFKKKSRSLLEEFGDNGPFSSSVGCEPALEQIGTFRNMMDTLKEEENSIRSGLGMFKIEQPSSKELQTLEKDLDSVQLVWEATKEWDQNWSEWKSGRFLTLQTELMENTAQGLYRRLSRLSRELKDKNWEVLETARMRIDQFKRTLPLIVDLRNPALRERHWTQVKQEIQRPFDQDGEDFTLERIVELGLDQYVEKISEISTAATKELFIEQALENISRTWEETLLDIVPYKDKGHHRLRGTDEVFQALEDNQVSLSTMKASPFVKAFEQDVDRWERCLSHILEVIETILTVQRQWLYLENIFMGEDIRKQLPQESAEFDEVNISWKTIMDRLNKDNNALRGTHHPGLLEKLGEMNQVLEGIQKSLDMYLETKRHIFPRFYFLSNDDLLEILGQSRNPEAVQPHLKKCFDNIKSLKIQKIGASSKSEAGGMFSAEGEYVEFTHPVLLEGPVEAWLCDIERTMRWTLKELLRNCRLGLKKMSSKRDKWVKEWAGQVLITSSQIQWTTDVTKSLVTAKERADKKYLKVMKKKQVSMLNKYSDAIRGNLTKILRLKLVALITVEVHARDVIDKMLKSGCMDASSFEWLSQLRFYWDKDADDCLIRQTNTHFQYGYEYLGNSGRLVITPLTDR</sequence>
<evidence type="ECO:0000256" key="4">
    <source>
        <dbReference type="ARBA" id="ARBA00022701"/>
    </source>
</evidence>
<accession>A0AAV6YTM7</accession>
<keyword evidence="4" id="KW-0493">Microtubule</keyword>
<dbReference type="InterPro" id="IPR042222">
    <property type="entry name" value="Dynein_2_N"/>
</dbReference>
<evidence type="ECO:0000256" key="3">
    <source>
        <dbReference type="ARBA" id="ARBA00022490"/>
    </source>
</evidence>
<protein>
    <recommendedName>
        <fullName evidence="17">Dynein heavy chain linker domain-containing protein</fullName>
    </recommendedName>
</protein>
<evidence type="ECO:0000313" key="16">
    <source>
        <dbReference type="Proteomes" id="UP000824782"/>
    </source>
</evidence>
<evidence type="ECO:0000256" key="2">
    <source>
        <dbReference type="ARBA" id="ARBA00008887"/>
    </source>
</evidence>
<keyword evidence="6" id="KW-0067">ATP-binding</keyword>
<dbReference type="EMBL" id="WNYA01011808">
    <property type="protein sequence ID" value="KAG8540041.1"/>
    <property type="molecule type" value="Genomic_DNA"/>
</dbReference>
<dbReference type="FunFam" id="1.20.58.1120:FF:000012">
    <property type="entry name" value="Dynein, axonemal, heavy chain 2"/>
    <property type="match status" value="1"/>
</dbReference>
<dbReference type="Gene3D" id="1.10.287.2620">
    <property type="match status" value="1"/>
</dbReference>
<feature type="domain" description="Dynein axonemal heavy chain 2/5/8 coiled-coil" evidence="14">
    <location>
        <begin position="6"/>
        <end position="95"/>
    </location>
</feature>
<dbReference type="Gene3D" id="3.20.180.20">
    <property type="entry name" value="Dynein heavy chain, N-terminal domain 2"/>
    <property type="match status" value="1"/>
</dbReference>
<comment type="caution">
    <text evidence="15">The sequence shown here is derived from an EMBL/GenBank/DDBJ whole genome shotgun (WGS) entry which is preliminary data.</text>
</comment>
<keyword evidence="5" id="KW-0547">Nucleotide-binding</keyword>